<evidence type="ECO:0000313" key="4">
    <source>
        <dbReference type="Proteomes" id="UP000664940"/>
    </source>
</evidence>
<dbReference type="SMART" id="SM00349">
    <property type="entry name" value="KRAB"/>
    <property type="match status" value="1"/>
</dbReference>
<evidence type="ECO:0000313" key="3">
    <source>
        <dbReference type="EMBL" id="KAF6075489.1"/>
    </source>
</evidence>
<feature type="region of interest" description="Disordered" evidence="1">
    <location>
        <begin position="14"/>
        <end position="34"/>
    </location>
</feature>
<dbReference type="InterPro" id="IPR036051">
    <property type="entry name" value="KRAB_dom_sf"/>
</dbReference>
<gene>
    <name evidence="3" type="ORF">HJG60_015254</name>
</gene>
<evidence type="ECO:0000256" key="1">
    <source>
        <dbReference type="SAM" id="MobiDB-lite"/>
    </source>
</evidence>
<reference evidence="3 4" key="1">
    <citation type="journal article" date="2020" name="Nature">
        <title>Six reference-quality genomes reveal evolution of bat adaptations.</title>
        <authorList>
            <person name="Jebb D."/>
            <person name="Huang Z."/>
            <person name="Pippel M."/>
            <person name="Hughes G.M."/>
            <person name="Lavrichenko K."/>
            <person name="Devanna P."/>
            <person name="Winkler S."/>
            <person name="Jermiin L.S."/>
            <person name="Skirmuntt E.C."/>
            <person name="Katzourakis A."/>
            <person name="Burkitt-Gray L."/>
            <person name="Ray D.A."/>
            <person name="Sullivan K.A.M."/>
            <person name="Roscito J.G."/>
            <person name="Kirilenko B.M."/>
            <person name="Davalos L.M."/>
            <person name="Corthals A.P."/>
            <person name="Power M.L."/>
            <person name="Jones G."/>
            <person name="Ransome R.D."/>
            <person name="Dechmann D.K.N."/>
            <person name="Locatelli A.G."/>
            <person name="Puechmaille S.J."/>
            <person name="Fedrigo O."/>
            <person name="Jarvis E.D."/>
            <person name="Hiller M."/>
            <person name="Vernes S.C."/>
            <person name="Myers E.W."/>
            <person name="Teeling E.C."/>
        </authorList>
    </citation>
    <scope>NUCLEOTIDE SEQUENCE [LARGE SCALE GENOMIC DNA]</scope>
    <source>
        <strain evidence="3">Bat1K_MPI-CBG_1</strain>
    </source>
</reference>
<dbReference type="InterPro" id="IPR050169">
    <property type="entry name" value="Krueppel_C2H2_ZnF"/>
</dbReference>
<dbReference type="SUPFAM" id="SSF109640">
    <property type="entry name" value="KRAB domain (Kruppel-associated box)"/>
    <property type="match status" value="1"/>
</dbReference>
<dbReference type="EMBL" id="JABVXQ010000015">
    <property type="protein sequence ID" value="KAF6075489.1"/>
    <property type="molecule type" value="Genomic_DNA"/>
</dbReference>
<dbReference type="GO" id="GO:0006355">
    <property type="term" value="P:regulation of DNA-templated transcription"/>
    <property type="evidence" value="ECO:0007669"/>
    <property type="project" value="InterPro"/>
</dbReference>
<dbReference type="Proteomes" id="UP000664940">
    <property type="component" value="Unassembled WGS sequence"/>
</dbReference>
<dbReference type="CDD" id="cd07765">
    <property type="entry name" value="KRAB_A-box"/>
    <property type="match status" value="1"/>
</dbReference>
<dbReference type="PANTHER" id="PTHR23232:SF142">
    <property type="entry name" value="GASTRULA ZINC FINGER PROTEIN XLCGF57.1-LIKE-RELATED"/>
    <property type="match status" value="1"/>
</dbReference>
<dbReference type="InterPro" id="IPR001909">
    <property type="entry name" value="KRAB"/>
</dbReference>
<evidence type="ECO:0000259" key="2">
    <source>
        <dbReference type="PROSITE" id="PS50805"/>
    </source>
</evidence>
<accession>A0A833YHB9</accession>
<dbReference type="PANTHER" id="PTHR23232">
    <property type="entry name" value="KRAB DOMAIN C2H2 ZINC FINGER"/>
    <property type="match status" value="1"/>
</dbReference>
<comment type="caution">
    <text evidence="3">The sequence shown here is derived from an EMBL/GenBank/DDBJ whole genome shotgun (WGS) entry which is preliminary data.</text>
</comment>
<feature type="domain" description="KRAB" evidence="2">
    <location>
        <begin position="47"/>
        <end position="117"/>
    </location>
</feature>
<proteinExistence type="predicted"/>
<protein>
    <submittedName>
        <fullName evidence="3">Pogo transposable element derived with KRAB domain</fullName>
    </submittedName>
</protein>
<dbReference type="Pfam" id="PF01352">
    <property type="entry name" value="KRAB"/>
    <property type="match status" value="1"/>
</dbReference>
<name>A0A833YHB9_9CHIR</name>
<dbReference type="AlphaFoldDB" id="A0A833YHB9"/>
<dbReference type="Gene3D" id="6.10.140.140">
    <property type="match status" value="1"/>
</dbReference>
<dbReference type="PROSITE" id="PS50805">
    <property type="entry name" value="KRAB"/>
    <property type="match status" value="1"/>
</dbReference>
<organism evidence="3 4">
    <name type="scientific">Phyllostomus discolor</name>
    <name type="common">pale spear-nosed bat</name>
    <dbReference type="NCBI Taxonomy" id="89673"/>
    <lineage>
        <taxon>Eukaryota</taxon>
        <taxon>Metazoa</taxon>
        <taxon>Chordata</taxon>
        <taxon>Craniata</taxon>
        <taxon>Vertebrata</taxon>
        <taxon>Euteleostomi</taxon>
        <taxon>Mammalia</taxon>
        <taxon>Eutheria</taxon>
        <taxon>Laurasiatheria</taxon>
        <taxon>Chiroptera</taxon>
        <taxon>Yangochiroptera</taxon>
        <taxon>Phyllostomidae</taxon>
        <taxon>Phyllostominae</taxon>
        <taxon>Phyllostomus</taxon>
    </lineage>
</organism>
<sequence>MEPAAFPLHLALKVEEGEEEAQSPELEGGPTDTQKVRICSESAWVPALFDEVAIYFSDEEWEVLTEPQKALYREVMRMNYETVLSLGEASCPLCPGGSGPGEWPPCPRGGGTHLPAS</sequence>